<feature type="domain" description="DUF2249" evidence="1">
    <location>
        <begin position="27"/>
        <end position="94"/>
    </location>
</feature>
<accession>A0A1G9JPG2</accession>
<evidence type="ECO:0000313" key="2">
    <source>
        <dbReference type="EMBL" id="SDL39105.1"/>
    </source>
</evidence>
<dbReference type="Pfam" id="PF10006">
    <property type="entry name" value="DUF2249"/>
    <property type="match status" value="1"/>
</dbReference>
<protein>
    <submittedName>
        <fullName evidence="2">Uncharacterized conserved protein</fullName>
    </submittedName>
</protein>
<keyword evidence="3" id="KW-1185">Reference proteome</keyword>
<dbReference type="STRING" id="686624.SAMN04488242_1370"/>
<dbReference type="OrthoDB" id="8451629at2"/>
<dbReference type="Proteomes" id="UP000199475">
    <property type="component" value="Unassembled WGS sequence"/>
</dbReference>
<evidence type="ECO:0000259" key="1">
    <source>
        <dbReference type="Pfam" id="PF10006"/>
    </source>
</evidence>
<gene>
    <name evidence="2" type="ORF">SAMN04488242_1370</name>
</gene>
<evidence type="ECO:0000313" key="3">
    <source>
        <dbReference type="Proteomes" id="UP000199475"/>
    </source>
</evidence>
<dbReference type="RefSeq" id="WP_093250261.1">
    <property type="nucleotide sequence ID" value="NZ_FNGP01000002.1"/>
</dbReference>
<name>A0A1G9JPG2_9ACTN</name>
<dbReference type="EMBL" id="FNGP01000002">
    <property type="protein sequence ID" value="SDL39105.1"/>
    <property type="molecule type" value="Genomic_DNA"/>
</dbReference>
<sequence>MTTELPIAEKSSHACNCGHDHEAQIPTLDAREIPHALRHATILGAVASLGKGSSMALIAPHNPLPLLGQIRDAHGDSIDISYLSEEPWTLKFTRV</sequence>
<dbReference type="InterPro" id="IPR018720">
    <property type="entry name" value="DUF2249"/>
</dbReference>
<organism evidence="2 3">
    <name type="scientific">Tessaracoccus oleiagri</name>
    <dbReference type="NCBI Taxonomy" id="686624"/>
    <lineage>
        <taxon>Bacteria</taxon>
        <taxon>Bacillati</taxon>
        <taxon>Actinomycetota</taxon>
        <taxon>Actinomycetes</taxon>
        <taxon>Propionibacteriales</taxon>
        <taxon>Propionibacteriaceae</taxon>
        <taxon>Tessaracoccus</taxon>
    </lineage>
</organism>
<reference evidence="2 3" key="1">
    <citation type="submission" date="2016-10" db="EMBL/GenBank/DDBJ databases">
        <authorList>
            <person name="de Groot N.N."/>
        </authorList>
    </citation>
    <scope>NUCLEOTIDE SEQUENCE [LARGE SCALE GENOMIC DNA]</scope>
    <source>
        <strain evidence="2 3">CGMCC 1.9159</strain>
    </source>
</reference>
<proteinExistence type="predicted"/>
<dbReference type="AlphaFoldDB" id="A0A1G9JPG2"/>